<dbReference type="InterPro" id="IPR058093">
    <property type="entry name" value="LA_2272-like"/>
</dbReference>
<dbReference type="Gene3D" id="3.40.50.1460">
    <property type="match status" value="1"/>
</dbReference>
<dbReference type="SUPFAM" id="SSF52129">
    <property type="entry name" value="Caspase-like"/>
    <property type="match status" value="1"/>
</dbReference>
<reference evidence="3 4" key="1">
    <citation type="submission" date="2022-12" db="EMBL/GenBank/DDBJ databases">
        <title>Metagenome assembled genome from gulf of manar.</title>
        <authorList>
            <person name="Kohli P."/>
            <person name="Pk S."/>
            <person name="Venkata Ramana C."/>
            <person name="Sasikala C."/>
        </authorList>
    </citation>
    <scope>NUCLEOTIDE SEQUENCE [LARGE SCALE GENOMIC DNA]</scope>
    <source>
        <strain evidence="3">JB008</strain>
    </source>
</reference>
<evidence type="ECO:0000313" key="4">
    <source>
        <dbReference type="Proteomes" id="UP001221217"/>
    </source>
</evidence>
<name>A0AAJ1MPB3_9SPIO</name>
<evidence type="ECO:0000259" key="2">
    <source>
        <dbReference type="Pfam" id="PF00656"/>
    </source>
</evidence>
<dbReference type="Proteomes" id="UP001221217">
    <property type="component" value="Unassembled WGS sequence"/>
</dbReference>
<feature type="region of interest" description="Disordered" evidence="1">
    <location>
        <begin position="463"/>
        <end position="490"/>
    </location>
</feature>
<dbReference type="Pfam" id="PF00656">
    <property type="entry name" value="Peptidase_C14"/>
    <property type="match status" value="1"/>
</dbReference>
<proteinExistence type="predicted"/>
<dbReference type="InterPro" id="IPR011600">
    <property type="entry name" value="Pept_C14_caspase"/>
</dbReference>
<feature type="compositionally biased region" description="Basic and acidic residues" evidence="1">
    <location>
        <begin position="368"/>
        <end position="379"/>
    </location>
</feature>
<dbReference type="GO" id="GO:0004197">
    <property type="term" value="F:cysteine-type endopeptidase activity"/>
    <property type="evidence" value="ECO:0007669"/>
    <property type="project" value="InterPro"/>
</dbReference>
<evidence type="ECO:0000313" key="3">
    <source>
        <dbReference type="EMBL" id="MDC7227509.1"/>
    </source>
</evidence>
<gene>
    <name evidence="3" type="ORF">PQJ61_12160</name>
</gene>
<feature type="domain" description="Peptidase C14 caspase" evidence="2">
    <location>
        <begin position="40"/>
        <end position="226"/>
    </location>
</feature>
<dbReference type="NCBIfam" id="NF047436">
    <property type="entry name" value="LA_2272_repeat"/>
    <property type="match status" value="1"/>
</dbReference>
<feature type="region of interest" description="Disordered" evidence="1">
    <location>
        <begin position="365"/>
        <end position="392"/>
    </location>
</feature>
<comment type="caution">
    <text evidence="3">The sequence shown here is derived from an EMBL/GenBank/DDBJ whole genome shotgun (WGS) entry which is preliminary data.</text>
</comment>
<dbReference type="InterPro" id="IPR029030">
    <property type="entry name" value="Caspase-like_dom_sf"/>
</dbReference>
<dbReference type="EMBL" id="JAQQAL010000026">
    <property type="protein sequence ID" value="MDC7227509.1"/>
    <property type="molecule type" value="Genomic_DNA"/>
</dbReference>
<evidence type="ECO:0000256" key="1">
    <source>
        <dbReference type="SAM" id="MobiDB-lite"/>
    </source>
</evidence>
<protein>
    <submittedName>
        <fullName evidence="3">Caspase family protein</fullName>
    </submittedName>
</protein>
<accession>A0AAJ1MPB3</accession>
<dbReference type="GO" id="GO:0006508">
    <property type="term" value="P:proteolysis"/>
    <property type="evidence" value="ECO:0007669"/>
    <property type="project" value="InterPro"/>
</dbReference>
<dbReference type="AlphaFoldDB" id="A0AAJ1MPB3"/>
<organism evidence="3 4">
    <name type="scientific">Candidatus Thalassospirochaeta sargassi</name>
    <dbReference type="NCBI Taxonomy" id="3119039"/>
    <lineage>
        <taxon>Bacteria</taxon>
        <taxon>Pseudomonadati</taxon>
        <taxon>Spirochaetota</taxon>
        <taxon>Spirochaetia</taxon>
        <taxon>Spirochaetales</taxon>
        <taxon>Spirochaetaceae</taxon>
        <taxon>Candidatus Thalassospirochaeta</taxon>
    </lineage>
</organism>
<feature type="compositionally biased region" description="Polar residues" evidence="1">
    <location>
        <begin position="381"/>
        <end position="392"/>
    </location>
</feature>
<sequence>MMKENNLRQNLLIQMGLVIMITLMLFFSAAQLSAQDTVMRRHALYIGSNYGGRERVTLSYAVTDARTVADVMQQLGGVMPTDSVILTDPSPAMVKHTITEIRKNIESDPSHRSEFFFYYSGHSDDEGLLLGDSVYSYAELKNAIDSVEADVNIAVLDSCSSGAFTRMKGGVRRSPFLSDSSLDATGHAFLTSSSEDEAAQESDDLGASFFTHYFVTALRGAGDSTLDGTVSLNEAYSYASSETLARTEETLAGPQHPSYDIQLAGTGDLVLTDLRSVSEQIVFEENLRGRIFVRDSAGRLVVELKKIQGTPLAVSIGPGRYSMILDDGDGLLAADLVLSGGTKIVVMREEFYPVPRTFNQVRGGTHVAADDGRSVERPSVDNGSIEDNSDGTADTAAELDSLADYARGRALEAAGMQNDDPASYAVQAATSAQYTGDGAAANETAAELDIIAERARRRALAAGGVTGDSSGAGAENYETESETAVAEAEGTVEKKPLPARGDEGLSVGIVPAADNLDGIQIGTIGADVKGALDGIQIAGIYTAVESDIDGIQIAGIWSAAGGDLEGAQISGIWNSAVDVSLLQLSGIFNIAEGNVDGLQFTGIFNSAEGDVVGGQIAGIFNTSKDITGLQIAGIFNVAADVIGGQIGLLNFGGVVKGVQIGLINISDEMYGVPIGLINISGNGLNDLSVWYGHNRSVNFGYQLGTPTVYSFITAGFSDDWNESASVGLGMGLELGVERFFCDVDLYASSFQSGQGNIGENLTSIFMGGADVFPAARFTAGFEIFEHLSVFAGVNLDCAITGSINGNTIEIGEIMAGSYSFEPVTIGNEYGNLRIYPEWFVGVRI</sequence>